<accession>A0A1S8L4L0</accession>
<dbReference type="InterPro" id="IPR027417">
    <property type="entry name" value="P-loop_NTPase"/>
</dbReference>
<dbReference type="CDD" id="cd03220">
    <property type="entry name" value="ABC_KpsT_Wzt"/>
    <property type="match status" value="1"/>
</dbReference>
<protein>
    <submittedName>
        <fullName evidence="5">Vitamin B12 import ATP-binding protein BtuD</fullName>
    </submittedName>
</protein>
<dbReference type="GO" id="GO:0016020">
    <property type="term" value="C:membrane"/>
    <property type="evidence" value="ECO:0007669"/>
    <property type="project" value="InterPro"/>
</dbReference>
<evidence type="ECO:0000313" key="6">
    <source>
        <dbReference type="Proteomes" id="UP000190951"/>
    </source>
</evidence>
<dbReference type="CDD" id="cd10147">
    <property type="entry name" value="Wzt_C-like"/>
    <property type="match status" value="1"/>
</dbReference>
<dbReference type="SUPFAM" id="SSF52540">
    <property type="entry name" value="P-loop containing nucleoside triphosphate hydrolases"/>
    <property type="match status" value="1"/>
</dbReference>
<dbReference type="InterPro" id="IPR050683">
    <property type="entry name" value="Bact_Polysacc_Export_ATP-bd"/>
</dbReference>
<dbReference type="Proteomes" id="UP000190951">
    <property type="component" value="Chromosome"/>
</dbReference>
<dbReference type="GO" id="GO:0016887">
    <property type="term" value="F:ATP hydrolysis activity"/>
    <property type="evidence" value="ECO:0007669"/>
    <property type="project" value="InterPro"/>
</dbReference>
<reference evidence="5 6" key="1">
    <citation type="submission" date="2022-04" db="EMBL/GenBank/DDBJ databases">
        <title>Genome sequence of C. roseum typestrain.</title>
        <authorList>
            <person name="Poehlein A."/>
            <person name="Schoch T."/>
            <person name="Duerre P."/>
            <person name="Daniel R."/>
        </authorList>
    </citation>
    <scope>NUCLEOTIDE SEQUENCE [LARGE SCALE GENOMIC DNA]</scope>
    <source>
        <strain evidence="5 6">DSM 7320</strain>
    </source>
</reference>
<dbReference type="KEGG" id="crw:CROST_029570"/>
<dbReference type="Pfam" id="PF14524">
    <property type="entry name" value="Wzt_C"/>
    <property type="match status" value="1"/>
</dbReference>
<evidence type="ECO:0000256" key="1">
    <source>
        <dbReference type="ARBA" id="ARBA00005417"/>
    </source>
</evidence>
<keyword evidence="3" id="KW-0547">Nucleotide-binding</keyword>
<sequence length="419" mass="48271">MVVIEFKNVSKYFNLYKNKSYSLKEKFLNKVLNRNKLEVTKLHVLKDASFKISQGETVGIIGENGTGKSTSLKLVANIIRPNEGNVSVTGKISSLLEVGVGFQPDMTGRENVYLYGSIMGLSKKEIDERYDEIVEFAELEKFMDTPVKNYSSGMYMRLGFSVAVTVNPDILLVDEVLAVGDANFQKKCLNKIQEFKEQGKTILFVSHDMSTVRRICDRCIFIRKGGEVIEGSTDRMVGLYMKLLYAKSEDHKKEEETAEESLVDFDFKLHEAEEFKDGNREGNKKLEITKLYFSDKEGRPRNFFGTEENIKVNVEFKKNTDIKAAVMAFEIVTEEGFKLVYHDCKQDGMLITEMKDTNMVSFSLQNELLLKSKYYFSIGLLDENMEEIYDFRHKHYWFTIHEGNIKEDGRVKISCDWML</sequence>
<evidence type="ECO:0000256" key="2">
    <source>
        <dbReference type="ARBA" id="ARBA00022448"/>
    </source>
</evidence>
<organism evidence="5 6">
    <name type="scientific">Clostridium felsineum</name>
    <dbReference type="NCBI Taxonomy" id="36839"/>
    <lineage>
        <taxon>Bacteria</taxon>
        <taxon>Bacillati</taxon>
        <taxon>Bacillota</taxon>
        <taxon>Clostridia</taxon>
        <taxon>Eubacteriales</taxon>
        <taxon>Clostridiaceae</taxon>
        <taxon>Clostridium</taxon>
    </lineage>
</organism>
<dbReference type="SMART" id="SM00382">
    <property type="entry name" value="AAA"/>
    <property type="match status" value="1"/>
</dbReference>
<evidence type="ECO:0000313" key="5">
    <source>
        <dbReference type="EMBL" id="URZ12240.1"/>
    </source>
</evidence>
<dbReference type="PROSITE" id="PS50893">
    <property type="entry name" value="ABC_TRANSPORTER_2"/>
    <property type="match status" value="1"/>
</dbReference>
<dbReference type="Pfam" id="PF00005">
    <property type="entry name" value="ABC_tran"/>
    <property type="match status" value="1"/>
</dbReference>
<dbReference type="Gene3D" id="3.40.50.300">
    <property type="entry name" value="P-loop containing nucleotide triphosphate hydrolases"/>
    <property type="match status" value="1"/>
</dbReference>
<name>A0A1S8L4L0_9CLOT</name>
<evidence type="ECO:0000256" key="3">
    <source>
        <dbReference type="ARBA" id="ARBA00022741"/>
    </source>
</evidence>
<dbReference type="AlphaFoldDB" id="A0A1S8L4L0"/>
<dbReference type="InterPro" id="IPR003439">
    <property type="entry name" value="ABC_transporter-like_ATP-bd"/>
</dbReference>
<dbReference type="EMBL" id="CP096983">
    <property type="protein sequence ID" value="URZ12240.1"/>
    <property type="molecule type" value="Genomic_DNA"/>
</dbReference>
<dbReference type="PANTHER" id="PTHR46743:SF2">
    <property type="entry name" value="TEICHOIC ACIDS EXPORT ATP-BINDING PROTEIN TAGH"/>
    <property type="match status" value="1"/>
</dbReference>
<dbReference type="GO" id="GO:0140359">
    <property type="term" value="F:ABC-type transporter activity"/>
    <property type="evidence" value="ECO:0007669"/>
    <property type="project" value="InterPro"/>
</dbReference>
<dbReference type="Gene3D" id="2.70.50.60">
    <property type="entry name" value="abc- transporter (atp binding component) like domain"/>
    <property type="match status" value="1"/>
</dbReference>
<dbReference type="PANTHER" id="PTHR46743">
    <property type="entry name" value="TEICHOIC ACIDS EXPORT ATP-BINDING PROTEIN TAGH"/>
    <property type="match status" value="1"/>
</dbReference>
<dbReference type="RefSeq" id="WP_077833889.1">
    <property type="nucleotide sequence ID" value="NZ_CP096983.1"/>
</dbReference>
<dbReference type="InterPro" id="IPR029439">
    <property type="entry name" value="Wzt_C"/>
</dbReference>
<dbReference type="STRING" id="84029.CROST_26240"/>
<dbReference type="InterPro" id="IPR003593">
    <property type="entry name" value="AAA+_ATPase"/>
</dbReference>
<proteinExistence type="inferred from homology"/>
<keyword evidence="6" id="KW-1185">Reference proteome</keyword>
<gene>
    <name evidence="5" type="primary">btuD_4</name>
    <name evidence="5" type="ORF">CROST_029570</name>
</gene>
<dbReference type="GO" id="GO:0005524">
    <property type="term" value="F:ATP binding"/>
    <property type="evidence" value="ECO:0007669"/>
    <property type="project" value="UniProtKB-KW"/>
</dbReference>
<evidence type="ECO:0000256" key="4">
    <source>
        <dbReference type="ARBA" id="ARBA00022840"/>
    </source>
</evidence>
<keyword evidence="4 5" id="KW-0067">ATP-binding</keyword>
<dbReference type="InterPro" id="IPR015860">
    <property type="entry name" value="ABC_transpr_TagH-like"/>
</dbReference>
<comment type="similarity">
    <text evidence="1">Belongs to the ABC transporter superfamily.</text>
</comment>
<keyword evidence="2" id="KW-0813">Transport</keyword>